<evidence type="ECO:0000259" key="1">
    <source>
        <dbReference type="Pfam" id="PF01979"/>
    </source>
</evidence>
<dbReference type="GO" id="GO:0016810">
    <property type="term" value="F:hydrolase activity, acting on carbon-nitrogen (but not peptide) bonds"/>
    <property type="evidence" value="ECO:0007669"/>
    <property type="project" value="InterPro"/>
</dbReference>
<protein>
    <submittedName>
        <fullName evidence="2">Amidohydrolase family protein</fullName>
    </submittedName>
</protein>
<dbReference type="Gene3D" id="3.20.20.140">
    <property type="entry name" value="Metal-dependent hydrolases"/>
    <property type="match status" value="1"/>
</dbReference>
<dbReference type="Pfam" id="PF01979">
    <property type="entry name" value="Amidohydro_1"/>
    <property type="match status" value="1"/>
</dbReference>
<reference evidence="2" key="1">
    <citation type="submission" date="2019-09" db="EMBL/GenBank/DDBJ databases">
        <title>In-depth cultivation of the pig gut microbiome towards novel bacterial diversity and tailored functional studies.</title>
        <authorList>
            <person name="Wylensek D."/>
            <person name="Hitch T.C.A."/>
            <person name="Clavel T."/>
        </authorList>
    </citation>
    <scope>NUCLEOTIDE SEQUENCE</scope>
    <source>
        <strain evidence="2">RF-744-FAT-WT-3</strain>
    </source>
</reference>
<dbReference type="InterPro" id="IPR032466">
    <property type="entry name" value="Metal_Hydrolase"/>
</dbReference>
<dbReference type="PANTHER" id="PTHR43135:SF3">
    <property type="entry name" value="ALPHA-D-RIBOSE 1-METHYLPHOSPHONATE 5-TRIPHOSPHATE DIPHOSPHATASE"/>
    <property type="match status" value="1"/>
</dbReference>
<dbReference type="InterPro" id="IPR011059">
    <property type="entry name" value="Metal-dep_hydrolase_composite"/>
</dbReference>
<accession>A0A6A8MBA9</accession>
<keyword evidence="2" id="KW-0378">Hydrolase</keyword>
<dbReference type="InterPro" id="IPR057744">
    <property type="entry name" value="OTAase-like"/>
</dbReference>
<sequence length="467" mass="50986">MKIGYVNGILLDGTRDMKPQYGKMIITEGSKITDVMDKEMAVEQGLYRECQIVDLNGAYIMPGLINMHTHLPSSGKPARAKKKSDLKKTVRLINSNPLTRKYAFNMCRDNAETELVSGVTTLRTMGGLNDIDSRLRDDIATGKLQGPRILASNSAISVPGGHMAGSLALEATSPSEAASMVRQIAASGVDIIKLMVTGGVLDADELGEPGALKMDPEIIKAACDEAHRLGYKVSAHAESPKGVKESLKNGVDYIEHGAEPDEEMIELFKKTGASHICTISPTVPYVLGDRKVTGFSEMDQKNCRTVMNGIISCAKACLENGIPVGLGTDSGCSFTTHYDMWRELVYFSHYCGVSRNFALHTATAINSQIAGLDKITGTIEPGKSADMVVTEGNPLNDLEALRGIYMVVARGKLIKDPELDKFDQVDKEIDRVTIDIRKDTELHEALERQLESIPEDENAVRERIDRR</sequence>
<proteinExistence type="predicted"/>
<dbReference type="EMBL" id="VUNB01000006">
    <property type="protein sequence ID" value="MST69519.1"/>
    <property type="molecule type" value="Genomic_DNA"/>
</dbReference>
<dbReference type="RefSeq" id="WP_154572989.1">
    <property type="nucleotide sequence ID" value="NZ_JAQXPA010000058.1"/>
</dbReference>
<dbReference type="SUPFAM" id="SSF51338">
    <property type="entry name" value="Composite domain of metallo-dependent hydrolases"/>
    <property type="match status" value="1"/>
</dbReference>
<evidence type="ECO:0000313" key="2">
    <source>
        <dbReference type="EMBL" id="MST69519.1"/>
    </source>
</evidence>
<dbReference type="PANTHER" id="PTHR43135">
    <property type="entry name" value="ALPHA-D-RIBOSE 1-METHYLPHOSPHONATE 5-TRIPHOSPHATE DIPHOSPHATASE"/>
    <property type="match status" value="1"/>
</dbReference>
<dbReference type="InterPro" id="IPR006680">
    <property type="entry name" value="Amidohydro-rel"/>
</dbReference>
<dbReference type="Gene3D" id="2.30.40.10">
    <property type="entry name" value="Urease, subunit C, domain 1"/>
    <property type="match status" value="1"/>
</dbReference>
<comment type="caution">
    <text evidence="2">The sequence shown here is derived from an EMBL/GenBank/DDBJ whole genome shotgun (WGS) entry which is preliminary data.</text>
</comment>
<gene>
    <name evidence="2" type="ORF">FYJ66_07975</name>
</gene>
<dbReference type="CDD" id="cd01299">
    <property type="entry name" value="Met_dep_hydrolase_A"/>
    <property type="match status" value="1"/>
</dbReference>
<feature type="domain" description="Amidohydrolase-related" evidence="1">
    <location>
        <begin position="59"/>
        <end position="413"/>
    </location>
</feature>
<organism evidence="2">
    <name type="scientific">Baileyella intestinalis</name>
    <dbReference type="NCBI Taxonomy" id="2606709"/>
    <lineage>
        <taxon>Bacteria</taxon>
        <taxon>Bacillati</taxon>
        <taxon>Bacillota</taxon>
        <taxon>Clostridia</taxon>
        <taxon>Peptostreptococcales</taxon>
        <taxon>Anaerovoracaceae</taxon>
        <taxon>Baileyella</taxon>
    </lineage>
</organism>
<dbReference type="InterPro" id="IPR051781">
    <property type="entry name" value="Metallo-dep_Hydrolase"/>
</dbReference>
<name>A0A6A8MBA9_9FIRM</name>
<dbReference type="SUPFAM" id="SSF51556">
    <property type="entry name" value="Metallo-dependent hydrolases"/>
    <property type="match status" value="1"/>
</dbReference>
<dbReference type="AlphaFoldDB" id="A0A6A8MBA9"/>